<dbReference type="EMBL" id="JABTCN010000019">
    <property type="protein sequence ID" value="MBA8776714.1"/>
    <property type="molecule type" value="Genomic_DNA"/>
</dbReference>
<dbReference type="Proteomes" id="UP000524893">
    <property type="component" value="Unassembled WGS sequence"/>
</dbReference>
<protein>
    <submittedName>
        <fullName evidence="1">Uncharacterized protein</fullName>
    </submittedName>
</protein>
<proteinExistence type="predicted"/>
<dbReference type="AlphaFoldDB" id="A0A9X0PGC9"/>
<gene>
    <name evidence="1" type="ORF">HR081_07405</name>
</gene>
<reference evidence="1 2" key="1">
    <citation type="journal article" date="2020" name="Access Microbiol">
        <title>Isolation and genome sequencing of Staphylococcus schleiferi subspecies coagulans from Antarctic seals.</title>
        <authorList>
            <person name="Foster G."/>
            <person name="Robb A."/>
            <person name="Paterson G.K."/>
        </authorList>
    </citation>
    <scope>NUCLEOTIDE SEQUENCE [LARGE SCALE GENOMIC DNA]</scope>
    <source>
        <strain evidence="1 2">M615/02/4</strain>
    </source>
</reference>
<accession>A0A9X0PGC9</accession>
<sequence>MNDEQKMKSVKRQRAIIRGLSKNMKVREVRKIKGYDVTFKCRAFQ</sequence>
<evidence type="ECO:0000313" key="1">
    <source>
        <dbReference type="EMBL" id="MBA8776714.1"/>
    </source>
</evidence>
<comment type="caution">
    <text evidence="1">The sequence shown here is derived from an EMBL/GenBank/DDBJ whole genome shotgun (WGS) entry which is preliminary data.</text>
</comment>
<organism evidence="1 2">
    <name type="scientific">Staphylococcus coagulans</name>
    <dbReference type="NCBI Taxonomy" id="74706"/>
    <lineage>
        <taxon>Bacteria</taxon>
        <taxon>Bacillati</taxon>
        <taxon>Bacillota</taxon>
        <taxon>Bacilli</taxon>
        <taxon>Bacillales</taxon>
        <taxon>Staphylococcaceae</taxon>
        <taxon>Staphylococcus</taxon>
    </lineage>
</organism>
<dbReference type="RefSeq" id="WP_165545246.1">
    <property type="nucleotide sequence ID" value="NZ_JABTCN010000019.1"/>
</dbReference>
<name>A0A9X0PGC9_9STAP</name>
<evidence type="ECO:0000313" key="2">
    <source>
        <dbReference type="Proteomes" id="UP000524893"/>
    </source>
</evidence>